<dbReference type="InterPro" id="IPR050360">
    <property type="entry name" value="MFS_Sugar_Transporters"/>
</dbReference>
<evidence type="ECO:0000256" key="5">
    <source>
        <dbReference type="ARBA" id="ARBA00022989"/>
    </source>
</evidence>
<feature type="domain" description="Major facilitator superfamily (MFS) profile" evidence="10">
    <location>
        <begin position="75"/>
        <end position="522"/>
    </location>
</feature>
<feature type="transmembrane region" description="Helical" evidence="9">
    <location>
        <begin position="122"/>
        <end position="141"/>
    </location>
</feature>
<feature type="transmembrane region" description="Helical" evidence="9">
    <location>
        <begin position="72"/>
        <end position="102"/>
    </location>
</feature>
<name>A0A9N9TZZ6_9HYPO</name>
<feature type="transmembrane region" description="Helical" evidence="9">
    <location>
        <begin position="500"/>
        <end position="516"/>
    </location>
</feature>
<keyword evidence="12" id="KW-1185">Reference proteome</keyword>
<dbReference type="PRINTS" id="PR00171">
    <property type="entry name" value="SUGRTRNSPORT"/>
</dbReference>
<evidence type="ECO:0000256" key="7">
    <source>
        <dbReference type="RuleBase" id="RU003346"/>
    </source>
</evidence>
<dbReference type="Proteomes" id="UP000754883">
    <property type="component" value="Unassembled WGS sequence"/>
</dbReference>
<feature type="region of interest" description="Disordered" evidence="8">
    <location>
        <begin position="1"/>
        <end position="42"/>
    </location>
</feature>
<keyword evidence="4 9" id="KW-0812">Transmembrane</keyword>
<feature type="transmembrane region" description="Helical" evidence="9">
    <location>
        <begin position="250"/>
        <end position="271"/>
    </location>
</feature>
<comment type="subcellular location">
    <subcellularLocation>
        <location evidence="1">Membrane</location>
        <topology evidence="1">Multi-pass membrane protein</topology>
    </subcellularLocation>
</comment>
<feature type="transmembrane region" description="Helical" evidence="9">
    <location>
        <begin position="336"/>
        <end position="360"/>
    </location>
</feature>
<evidence type="ECO:0000256" key="9">
    <source>
        <dbReference type="SAM" id="Phobius"/>
    </source>
</evidence>
<dbReference type="PROSITE" id="PS00217">
    <property type="entry name" value="SUGAR_TRANSPORT_2"/>
    <property type="match status" value="1"/>
</dbReference>
<dbReference type="OrthoDB" id="6612291at2759"/>
<dbReference type="GO" id="GO:0005351">
    <property type="term" value="F:carbohydrate:proton symporter activity"/>
    <property type="evidence" value="ECO:0007669"/>
    <property type="project" value="TreeGrafter"/>
</dbReference>
<feature type="transmembrane region" description="Helical" evidence="9">
    <location>
        <begin position="425"/>
        <end position="446"/>
    </location>
</feature>
<accession>A0A9N9TZZ6</accession>
<evidence type="ECO:0000313" key="11">
    <source>
        <dbReference type="EMBL" id="CAG9962881.1"/>
    </source>
</evidence>
<sequence length="565" mass="63143">MTTKRSIKTPYVANDNSSGEVAHHEHHEHHDSPTANDHRQRDWSKLREDANLATENEHNTTFLQAVKLYPKAVAWSLVVSLAIIMDGYDTALMGSLFGFPAFQRKYGHQVPDSNKYTLTAQWQMALGMATPVGNVVGIILNGHLTDKFGHKPVLHGGLIALIGLIFIQFFAQNVQVLFVGQLLCGIPWGMFTTLAPAFSSEIAPLILRSYLETWVVCCWGIGQFFSYAVLFSLNDWDSQWAYRIPFAIQWLWPIIILLLAIFCPESPWWLVRKGRYEMAKQSVIRLSSAKSKEIAVENAKKAVALMIETDKLEKETTKDTSFLACFKGHDLWRTEIACFTWGSQIFTGFVVQSYAAYFFQQAGLSPSDSFKMTLGMGGIHLLCNLASAALTGNYGRRPLYLWGNLALALIIMVVGFLAFGPLNSAFGYATSAVYLVWFAVWCLTMGPLPYVINAEVSSTRLRSKTIALARGTYLILNIINSVVSPYILNPQNANWRGKSGLLTSGLTVVSLIWAYFRLPETGNRTFEELDILFAEKNITARKFSKAVIYREGEVVRVTGPHTSDS</sequence>
<dbReference type="FunFam" id="1.20.1250.20:FF:000078">
    <property type="entry name" value="MFS maltose transporter, putative"/>
    <property type="match status" value="1"/>
</dbReference>
<keyword evidence="3 7" id="KW-0813">Transport</keyword>
<evidence type="ECO:0000256" key="3">
    <source>
        <dbReference type="ARBA" id="ARBA00022448"/>
    </source>
</evidence>
<keyword evidence="5 9" id="KW-1133">Transmembrane helix</keyword>
<evidence type="ECO:0000256" key="1">
    <source>
        <dbReference type="ARBA" id="ARBA00004141"/>
    </source>
</evidence>
<proteinExistence type="inferred from homology"/>
<dbReference type="SUPFAM" id="SSF103473">
    <property type="entry name" value="MFS general substrate transporter"/>
    <property type="match status" value="1"/>
</dbReference>
<dbReference type="InterPro" id="IPR005829">
    <property type="entry name" value="Sugar_transporter_CS"/>
</dbReference>
<feature type="transmembrane region" description="Helical" evidence="9">
    <location>
        <begin position="399"/>
        <end position="419"/>
    </location>
</feature>
<evidence type="ECO:0000256" key="2">
    <source>
        <dbReference type="ARBA" id="ARBA00010992"/>
    </source>
</evidence>
<dbReference type="GO" id="GO:0016020">
    <property type="term" value="C:membrane"/>
    <property type="evidence" value="ECO:0007669"/>
    <property type="project" value="UniProtKB-SubCell"/>
</dbReference>
<keyword evidence="6 9" id="KW-0472">Membrane</keyword>
<comment type="similarity">
    <text evidence="2 7">Belongs to the major facilitator superfamily. Sugar transporter (TC 2.A.1.1) family.</text>
</comment>
<dbReference type="AlphaFoldDB" id="A0A9N9TZZ6"/>
<dbReference type="PANTHER" id="PTHR48022">
    <property type="entry name" value="PLASTIDIC GLUCOSE TRANSPORTER 4"/>
    <property type="match status" value="1"/>
</dbReference>
<evidence type="ECO:0000313" key="12">
    <source>
        <dbReference type="Proteomes" id="UP000754883"/>
    </source>
</evidence>
<dbReference type="InterPro" id="IPR003663">
    <property type="entry name" value="Sugar/inositol_transpt"/>
</dbReference>
<dbReference type="InterPro" id="IPR005828">
    <property type="entry name" value="MFS_sugar_transport-like"/>
</dbReference>
<reference evidence="11 12" key="2">
    <citation type="submission" date="2021-10" db="EMBL/GenBank/DDBJ databases">
        <authorList>
            <person name="Piombo E."/>
        </authorList>
    </citation>
    <scope>NUCLEOTIDE SEQUENCE [LARGE SCALE GENOMIC DNA]</scope>
</reference>
<dbReference type="NCBIfam" id="TIGR00879">
    <property type="entry name" value="SP"/>
    <property type="match status" value="1"/>
</dbReference>
<feature type="transmembrane region" description="Helical" evidence="9">
    <location>
        <begin position="153"/>
        <end position="171"/>
    </location>
</feature>
<evidence type="ECO:0000256" key="4">
    <source>
        <dbReference type="ARBA" id="ARBA00022692"/>
    </source>
</evidence>
<reference evidence="12" key="1">
    <citation type="submission" date="2019-06" db="EMBL/GenBank/DDBJ databases">
        <authorList>
            <person name="Broberg M."/>
        </authorList>
    </citation>
    <scope>NUCLEOTIDE SEQUENCE [LARGE SCALE GENOMIC DNA]</scope>
</reference>
<feature type="compositionally biased region" description="Basic and acidic residues" evidence="8">
    <location>
        <begin position="21"/>
        <end position="42"/>
    </location>
</feature>
<feature type="transmembrane region" description="Helical" evidence="9">
    <location>
        <begin position="210"/>
        <end position="230"/>
    </location>
</feature>
<dbReference type="EMBL" id="CABFNO020000839">
    <property type="protein sequence ID" value="CAG9962881.1"/>
    <property type="molecule type" value="Genomic_DNA"/>
</dbReference>
<evidence type="ECO:0000259" key="10">
    <source>
        <dbReference type="PROSITE" id="PS50850"/>
    </source>
</evidence>
<dbReference type="Pfam" id="PF00083">
    <property type="entry name" value="Sugar_tr"/>
    <property type="match status" value="1"/>
</dbReference>
<organism evidence="11 12">
    <name type="scientific">Clonostachys byssicola</name>
    <dbReference type="NCBI Taxonomy" id="160290"/>
    <lineage>
        <taxon>Eukaryota</taxon>
        <taxon>Fungi</taxon>
        <taxon>Dikarya</taxon>
        <taxon>Ascomycota</taxon>
        <taxon>Pezizomycotina</taxon>
        <taxon>Sordariomycetes</taxon>
        <taxon>Hypocreomycetidae</taxon>
        <taxon>Hypocreales</taxon>
        <taxon>Bionectriaceae</taxon>
        <taxon>Clonostachys</taxon>
    </lineage>
</organism>
<dbReference type="PROSITE" id="PS50850">
    <property type="entry name" value="MFS"/>
    <property type="match status" value="1"/>
</dbReference>
<dbReference type="InterPro" id="IPR036259">
    <property type="entry name" value="MFS_trans_sf"/>
</dbReference>
<protein>
    <recommendedName>
        <fullName evidence="10">Major facilitator superfamily (MFS) profile domain-containing protein</fullName>
    </recommendedName>
</protein>
<gene>
    <name evidence="11" type="ORF">CBYS24578_00018147</name>
</gene>
<comment type="caution">
    <text evidence="11">The sequence shown here is derived from an EMBL/GenBank/DDBJ whole genome shotgun (WGS) entry which is preliminary data.</text>
</comment>
<feature type="transmembrane region" description="Helical" evidence="9">
    <location>
        <begin position="372"/>
        <end position="392"/>
    </location>
</feature>
<evidence type="ECO:0000256" key="8">
    <source>
        <dbReference type="SAM" id="MobiDB-lite"/>
    </source>
</evidence>
<feature type="transmembrane region" description="Helical" evidence="9">
    <location>
        <begin position="467"/>
        <end position="488"/>
    </location>
</feature>
<dbReference type="InterPro" id="IPR020846">
    <property type="entry name" value="MFS_dom"/>
</dbReference>
<evidence type="ECO:0000256" key="6">
    <source>
        <dbReference type="ARBA" id="ARBA00023136"/>
    </source>
</evidence>
<dbReference type="Gene3D" id="1.20.1250.20">
    <property type="entry name" value="MFS general substrate transporter like domains"/>
    <property type="match status" value="1"/>
</dbReference>
<dbReference type="PANTHER" id="PTHR48022:SF83">
    <property type="entry name" value="MAJOR FACILITATOR SUPERFAMILY (MFS) PROFILE DOMAIN-CONTAINING PROTEIN"/>
    <property type="match status" value="1"/>
</dbReference>
<feature type="transmembrane region" description="Helical" evidence="9">
    <location>
        <begin position="177"/>
        <end position="198"/>
    </location>
</feature>